<name>A0A0B2AC61_9MICO</name>
<keyword evidence="2" id="KW-0472">Membrane</keyword>
<accession>A0A0B2AC61</accession>
<reference evidence="3 4" key="1">
    <citation type="submission" date="2014-11" db="EMBL/GenBank/DDBJ databases">
        <title>Genome sequence of Microbacterium mangrovi MUSC 115(T).</title>
        <authorList>
            <person name="Lee L.-H."/>
        </authorList>
    </citation>
    <scope>NUCLEOTIDE SEQUENCE [LARGE SCALE GENOMIC DNA]</scope>
    <source>
        <strain evidence="3 4">MUSC 115</strain>
    </source>
</reference>
<dbReference type="STRING" id="1348253.LK09_03970"/>
<feature type="region of interest" description="Disordered" evidence="1">
    <location>
        <begin position="85"/>
        <end position="111"/>
    </location>
</feature>
<dbReference type="OrthoDB" id="5032818at2"/>
<evidence type="ECO:0000313" key="3">
    <source>
        <dbReference type="EMBL" id="KHK99172.1"/>
    </source>
</evidence>
<feature type="compositionally biased region" description="Low complexity" evidence="1">
    <location>
        <begin position="87"/>
        <end position="100"/>
    </location>
</feature>
<feature type="transmembrane region" description="Helical" evidence="2">
    <location>
        <begin position="21"/>
        <end position="47"/>
    </location>
</feature>
<gene>
    <name evidence="3" type="ORF">LK09_03970</name>
</gene>
<keyword evidence="2" id="KW-1133">Transmembrane helix</keyword>
<dbReference type="EMBL" id="JTDK01000005">
    <property type="protein sequence ID" value="KHK99172.1"/>
    <property type="molecule type" value="Genomic_DNA"/>
</dbReference>
<keyword evidence="2" id="KW-0812">Transmembrane</keyword>
<dbReference type="RefSeq" id="WP_039396271.1">
    <property type="nucleotide sequence ID" value="NZ_JTDK01000005.1"/>
</dbReference>
<dbReference type="AlphaFoldDB" id="A0A0B2AC61"/>
<proteinExistence type="predicted"/>
<evidence type="ECO:0000256" key="2">
    <source>
        <dbReference type="SAM" id="Phobius"/>
    </source>
</evidence>
<comment type="caution">
    <text evidence="3">The sequence shown here is derived from an EMBL/GenBank/DDBJ whole genome shotgun (WGS) entry which is preliminary data.</text>
</comment>
<evidence type="ECO:0000313" key="4">
    <source>
        <dbReference type="Proteomes" id="UP000031030"/>
    </source>
</evidence>
<keyword evidence="4" id="KW-1185">Reference proteome</keyword>
<organism evidence="3 4">
    <name type="scientific">Microbacterium mangrovi</name>
    <dbReference type="NCBI Taxonomy" id="1348253"/>
    <lineage>
        <taxon>Bacteria</taxon>
        <taxon>Bacillati</taxon>
        <taxon>Actinomycetota</taxon>
        <taxon>Actinomycetes</taxon>
        <taxon>Micrococcales</taxon>
        <taxon>Microbacteriaceae</taxon>
        <taxon>Microbacterium</taxon>
    </lineage>
</organism>
<protein>
    <submittedName>
        <fullName evidence="3">Uncharacterized protein</fullName>
    </submittedName>
</protein>
<evidence type="ECO:0000256" key="1">
    <source>
        <dbReference type="SAM" id="MobiDB-lite"/>
    </source>
</evidence>
<sequence length="527" mass="53492">MLHLIDRFFDRQRRANDDGAALVLVVFVMLVGAIATATIAAAIFFVISTNSTNKGNTQAFIAAESGRDATFAQLKNSTCTATSLTGTSPSYSSTIYSSPSNTPPPSSDGLTASCPSTSTNFIVIKSQGTSGGQSATIDSVFPYSTTTTTSLGGVVTYFGGSVSTQVSNYVGDLVVRSGNYTCPNSGSITGNLYVTNGNVTLSSGCTITGNIWASGYVDGSSSGITIGGNVKANGYITFASNGTTIGQFSGSTPVAGTGNISSGSDVTLTNTGSTQGRVAGNVQAATATLTVGNKWTVSGTQTPNTPLPAFNPTLATISLASQWIDLDASTTWNAQATANPCAGGFNLSSTLGAATTSVLLNYASCGGTAITVNASSITRDAVFLFPTASRMDVTLSGTLTGGHQLLFVHADASRALSGTPAQPQPTCGNGNQNDKFNVNSASNVTGVKVLLYSPCGLTGTVRSTFDGQLYSASGGLTFGNGANYTCQDMAWPGAFTKLGCIVVGGSDGIITETTTQTLGNLLSQTER</sequence>
<dbReference type="Proteomes" id="UP000031030">
    <property type="component" value="Unassembled WGS sequence"/>
</dbReference>